<dbReference type="Proteomes" id="UP000604046">
    <property type="component" value="Unassembled WGS sequence"/>
</dbReference>
<organism evidence="2 3">
    <name type="scientific">Symbiodinium natans</name>
    <dbReference type="NCBI Taxonomy" id="878477"/>
    <lineage>
        <taxon>Eukaryota</taxon>
        <taxon>Sar</taxon>
        <taxon>Alveolata</taxon>
        <taxon>Dinophyceae</taxon>
        <taxon>Suessiales</taxon>
        <taxon>Symbiodiniaceae</taxon>
        <taxon>Symbiodinium</taxon>
    </lineage>
</organism>
<keyword evidence="3" id="KW-1185">Reference proteome</keyword>
<proteinExistence type="predicted"/>
<protein>
    <submittedName>
        <fullName evidence="2">BA13 protein</fullName>
    </submittedName>
</protein>
<evidence type="ECO:0000313" key="2">
    <source>
        <dbReference type="EMBL" id="CAE6928753.1"/>
    </source>
</evidence>
<gene>
    <name evidence="2" type="primary">BA13</name>
    <name evidence="2" type="ORF">SNAT2548_LOCUS757</name>
</gene>
<dbReference type="GO" id="GO:0016705">
    <property type="term" value="F:oxidoreductase activity, acting on paired donors, with incorporation or reduction of molecular oxygen"/>
    <property type="evidence" value="ECO:0007669"/>
    <property type="project" value="InterPro"/>
</dbReference>
<sequence length="171" mass="19316">MVLDFQWLRSILASATWAQVSALVSAGVVGQLLWSHYGILLNRRLPPHDLGAPLRGHTLEIFKQSFDAWAARMMAGRKVLLSHYFSSHVILVRHEVYMEHINRAERNGKLCPLLPPSVQRLNGEHSVINLPGGKGHQKHHRLRQKILSSLGPKYVLSLILGCPVVPLFPFW</sequence>
<evidence type="ECO:0000313" key="3">
    <source>
        <dbReference type="Proteomes" id="UP000604046"/>
    </source>
</evidence>
<dbReference type="SUPFAM" id="SSF48264">
    <property type="entry name" value="Cytochrome P450"/>
    <property type="match status" value="1"/>
</dbReference>
<evidence type="ECO:0000256" key="1">
    <source>
        <dbReference type="SAM" id="Phobius"/>
    </source>
</evidence>
<dbReference type="GO" id="GO:0004497">
    <property type="term" value="F:monooxygenase activity"/>
    <property type="evidence" value="ECO:0007669"/>
    <property type="project" value="InterPro"/>
</dbReference>
<accession>A0A812GWZ1</accession>
<comment type="caution">
    <text evidence="2">The sequence shown here is derived from an EMBL/GenBank/DDBJ whole genome shotgun (WGS) entry which is preliminary data.</text>
</comment>
<keyword evidence="1" id="KW-0812">Transmembrane</keyword>
<keyword evidence="1" id="KW-1133">Transmembrane helix</keyword>
<dbReference type="GO" id="GO:0020037">
    <property type="term" value="F:heme binding"/>
    <property type="evidence" value="ECO:0007669"/>
    <property type="project" value="InterPro"/>
</dbReference>
<name>A0A812GWZ1_9DINO</name>
<feature type="transmembrane region" description="Helical" evidence="1">
    <location>
        <begin position="146"/>
        <end position="168"/>
    </location>
</feature>
<dbReference type="EMBL" id="CAJNDS010000036">
    <property type="protein sequence ID" value="CAE6928753.1"/>
    <property type="molecule type" value="Genomic_DNA"/>
</dbReference>
<dbReference type="InterPro" id="IPR036396">
    <property type="entry name" value="Cyt_P450_sf"/>
</dbReference>
<dbReference type="AlphaFoldDB" id="A0A812GWZ1"/>
<feature type="transmembrane region" description="Helical" evidence="1">
    <location>
        <begin position="12"/>
        <end position="34"/>
    </location>
</feature>
<reference evidence="2" key="1">
    <citation type="submission" date="2021-02" db="EMBL/GenBank/DDBJ databases">
        <authorList>
            <person name="Dougan E. K."/>
            <person name="Rhodes N."/>
            <person name="Thang M."/>
            <person name="Chan C."/>
        </authorList>
    </citation>
    <scope>NUCLEOTIDE SEQUENCE</scope>
</reference>
<dbReference type="GO" id="GO:0005506">
    <property type="term" value="F:iron ion binding"/>
    <property type="evidence" value="ECO:0007669"/>
    <property type="project" value="InterPro"/>
</dbReference>
<keyword evidence="1" id="KW-0472">Membrane</keyword>
<dbReference type="Gene3D" id="1.10.630.10">
    <property type="entry name" value="Cytochrome P450"/>
    <property type="match status" value="1"/>
</dbReference>